<evidence type="ECO:0000256" key="10">
    <source>
        <dbReference type="SAM" id="Phobius"/>
    </source>
</evidence>
<dbReference type="PhylomeDB" id="A0A0G4F0T3"/>
<evidence type="ECO:0000256" key="6">
    <source>
        <dbReference type="ARBA" id="ARBA00023136"/>
    </source>
</evidence>
<comment type="subcellular location">
    <subcellularLocation>
        <location evidence="2">Endomembrane system</location>
    </subcellularLocation>
    <subcellularLocation>
        <location evidence="1">Membrane</location>
        <topology evidence="1">Multi-pass membrane protein</topology>
    </subcellularLocation>
</comment>
<dbReference type="InterPro" id="IPR045033">
    <property type="entry name" value="PILS1/3/4/5/7"/>
</dbReference>
<accession>A0A0G4F0T3</accession>
<feature type="transmembrane region" description="Helical" evidence="10">
    <location>
        <begin position="487"/>
        <end position="510"/>
    </location>
</feature>
<dbReference type="GO" id="GO:0055085">
    <property type="term" value="P:transmembrane transport"/>
    <property type="evidence" value="ECO:0007669"/>
    <property type="project" value="InterPro"/>
</dbReference>
<feature type="transmembrane region" description="Helical" evidence="10">
    <location>
        <begin position="405"/>
        <end position="430"/>
    </location>
</feature>
<feature type="transmembrane region" description="Helical" evidence="10">
    <location>
        <begin position="48"/>
        <end position="66"/>
    </location>
</feature>
<evidence type="ECO:0000256" key="7">
    <source>
        <dbReference type="ARBA" id="ARBA00025100"/>
    </source>
</evidence>
<organism evidence="11 12">
    <name type="scientific">Vitrella brassicaformis (strain CCMP3155)</name>
    <dbReference type="NCBI Taxonomy" id="1169540"/>
    <lineage>
        <taxon>Eukaryota</taxon>
        <taxon>Sar</taxon>
        <taxon>Alveolata</taxon>
        <taxon>Colpodellida</taxon>
        <taxon>Vitrellaceae</taxon>
        <taxon>Vitrella</taxon>
    </lineage>
</organism>
<feature type="transmembrane region" description="Helical" evidence="10">
    <location>
        <begin position="78"/>
        <end position="99"/>
    </location>
</feature>
<evidence type="ECO:0000256" key="8">
    <source>
        <dbReference type="ARBA" id="ARBA00025752"/>
    </source>
</evidence>
<keyword evidence="4 10" id="KW-0812">Transmembrane</keyword>
<dbReference type="OMA" id="IFVVQTF"/>
<keyword evidence="12" id="KW-1185">Reference proteome</keyword>
<dbReference type="GO" id="GO:0012505">
    <property type="term" value="C:endomembrane system"/>
    <property type="evidence" value="ECO:0007669"/>
    <property type="project" value="UniProtKB-SubCell"/>
</dbReference>
<evidence type="ECO:0000313" key="11">
    <source>
        <dbReference type="EMBL" id="CEM05231.1"/>
    </source>
</evidence>
<dbReference type="InParanoid" id="A0A0G4F0T3"/>
<proteinExistence type="inferred from homology"/>
<dbReference type="STRING" id="1169540.A0A0G4F0T3"/>
<evidence type="ECO:0000256" key="1">
    <source>
        <dbReference type="ARBA" id="ARBA00004141"/>
    </source>
</evidence>
<protein>
    <submittedName>
        <fullName evidence="11">Uncharacterized protein</fullName>
    </submittedName>
</protein>
<dbReference type="VEuPathDB" id="CryptoDB:Vbra_14183"/>
<evidence type="ECO:0000256" key="2">
    <source>
        <dbReference type="ARBA" id="ARBA00004308"/>
    </source>
</evidence>
<keyword evidence="3" id="KW-0813">Transport</keyword>
<comment type="similarity">
    <text evidence="8">Belongs to the auxin efflux carrier (TC 2.A.69.2) family.</text>
</comment>
<dbReference type="PANTHER" id="PTHR31651:SF33">
    <property type="entry name" value="PROTEIN PIN-LIKES 1"/>
    <property type="match status" value="1"/>
</dbReference>
<keyword evidence="5 10" id="KW-1133">Transmembrane helix</keyword>
<sequence>MQLGSIFYASFSSVLQVFLLCSPGFLLAYFPRKAPILSRGLLQELSRLSMLLFLPCMCFVSLASTVDVRELEALWPIVLWSLVTLLTNHLTAVALIALWRTRVRELPKATTSCAVTCLTFQNGINFLLPLMRALCQTSDALGEWAGSADSCEDEADSLLFIHGIPWFFVFWLHGMPALESLAALSRRAAAAASLSDGQSSPDGCASVNEATKLPLCRAASEPPPVLPIQHTKSVPPPSTWRPDHTQAPHFPAGPSTDSCTQDAAETIDIVPSNSSKNGDRDGDSGDEEEEEEQQRQQRCPGAAGKRHYLFPPALNRLRHPAIIATILGLLMGLWRDFQVSMFEDTSSFLSVFGRVGRLIAEPTVTLMSLILAASLAHGVQHDTGRSNKDSRHQQSGRPQCLSPEALFVVFCSGIKLVVVPMVGCGMLVLLEYLHSAGYGSWVRTLVPDSPVFKLVLLLEFCAPPALALSVVSNQLGLREEADFLSKLLFWMYLLSLVTATLFCSLALALLV</sequence>
<dbReference type="OrthoDB" id="191139at2759"/>
<reference evidence="11 12" key="1">
    <citation type="submission" date="2014-11" db="EMBL/GenBank/DDBJ databases">
        <authorList>
            <person name="Zhu J."/>
            <person name="Qi W."/>
            <person name="Song R."/>
        </authorList>
    </citation>
    <scope>NUCLEOTIDE SEQUENCE [LARGE SCALE GENOMIC DNA]</scope>
</reference>
<evidence type="ECO:0000256" key="9">
    <source>
        <dbReference type="SAM" id="MobiDB-lite"/>
    </source>
</evidence>
<dbReference type="GO" id="GO:0016020">
    <property type="term" value="C:membrane"/>
    <property type="evidence" value="ECO:0007669"/>
    <property type="project" value="UniProtKB-SubCell"/>
</dbReference>
<feature type="transmembrane region" description="Helical" evidence="10">
    <location>
        <begin position="6"/>
        <end position="28"/>
    </location>
</feature>
<dbReference type="Proteomes" id="UP000041254">
    <property type="component" value="Unassembled WGS sequence"/>
</dbReference>
<evidence type="ECO:0000256" key="4">
    <source>
        <dbReference type="ARBA" id="ARBA00022692"/>
    </source>
</evidence>
<feature type="region of interest" description="Disordered" evidence="9">
    <location>
        <begin position="221"/>
        <end position="305"/>
    </location>
</feature>
<evidence type="ECO:0000256" key="3">
    <source>
        <dbReference type="ARBA" id="ARBA00022448"/>
    </source>
</evidence>
<evidence type="ECO:0000313" key="12">
    <source>
        <dbReference type="Proteomes" id="UP000041254"/>
    </source>
</evidence>
<name>A0A0G4F0T3_VITBC</name>
<dbReference type="AlphaFoldDB" id="A0A0G4F0T3"/>
<evidence type="ECO:0000256" key="5">
    <source>
        <dbReference type="ARBA" id="ARBA00022989"/>
    </source>
</evidence>
<comment type="function">
    <text evidence="7">Involved in cellular auxin homeostasis by regulating auxin metabolism. Regulates intracellular auxin accumulation at the endoplasmic reticulum and thus auxin availability for nuclear auxin signaling.</text>
</comment>
<gene>
    <name evidence="11" type="ORF">Vbra_14183</name>
</gene>
<dbReference type="Pfam" id="PF03547">
    <property type="entry name" value="Mem_trans"/>
    <property type="match status" value="1"/>
</dbReference>
<dbReference type="InterPro" id="IPR004776">
    <property type="entry name" value="Mem_transp_PIN-like"/>
</dbReference>
<keyword evidence="6 10" id="KW-0472">Membrane</keyword>
<dbReference type="EMBL" id="CDMY01000356">
    <property type="protein sequence ID" value="CEM05231.1"/>
    <property type="molecule type" value="Genomic_DNA"/>
</dbReference>
<dbReference type="PANTHER" id="PTHR31651">
    <property type="match status" value="1"/>
</dbReference>